<dbReference type="EMBL" id="LATL02000032">
    <property type="protein sequence ID" value="KKD39283.1"/>
    <property type="molecule type" value="Genomic_DNA"/>
</dbReference>
<dbReference type="GO" id="GO:0016787">
    <property type="term" value="F:hydrolase activity"/>
    <property type="evidence" value="ECO:0007669"/>
    <property type="project" value="UniProtKB-KW"/>
</dbReference>
<dbReference type="InterPro" id="IPR000073">
    <property type="entry name" value="AB_hydrolase_1"/>
</dbReference>
<dbReference type="PATRIC" id="fig|1637645.4.peg.559"/>
<dbReference type="OrthoDB" id="9808398at2"/>
<name>A0A0F5YKJ5_9CYAN</name>
<reference evidence="2 3" key="1">
    <citation type="submission" date="2015-06" db="EMBL/GenBank/DDBJ databases">
        <title>Draft genome assembly of filamentous brackish cyanobacterium Limnoraphis robusta strain CS-951.</title>
        <authorList>
            <person name="Willis A."/>
            <person name="Parks M."/>
            <person name="Burford M.A."/>
        </authorList>
    </citation>
    <scope>NUCLEOTIDE SEQUENCE [LARGE SCALE GENOMIC DNA]</scope>
    <source>
        <strain evidence="2 3">CS-951</strain>
    </source>
</reference>
<gene>
    <name evidence="2" type="ORF">WN50_04255</name>
</gene>
<dbReference type="InterPro" id="IPR029058">
    <property type="entry name" value="AB_hydrolase_fold"/>
</dbReference>
<dbReference type="Gene3D" id="3.40.50.1820">
    <property type="entry name" value="alpha/beta hydrolase"/>
    <property type="match status" value="1"/>
</dbReference>
<dbReference type="InterPro" id="IPR000639">
    <property type="entry name" value="Epox_hydrolase-like"/>
</dbReference>
<protein>
    <submittedName>
        <fullName evidence="2">Alpha/beta hydrolase</fullName>
    </submittedName>
</protein>
<dbReference type="AlphaFoldDB" id="A0A0F5YKJ5"/>
<proteinExistence type="predicted"/>
<accession>A0A0F5YKJ5</accession>
<organism evidence="2 3">
    <name type="scientific">Limnoraphis robusta CS-951</name>
    <dbReference type="NCBI Taxonomy" id="1637645"/>
    <lineage>
        <taxon>Bacteria</taxon>
        <taxon>Bacillati</taxon>
        <taxon>Cyanobacteriota</taxon>
        <taxon>Cyanophyceae</taxon>
        <taxon>Oscillatoriophycideae</taxon>
        <taxon>Oscillatoriales</taxon>
        <taxon>Sirenicapillariaceae</taxon>
        <taxon>Limnoraphis</taxon>
    </lineage>
</organism>
<dbReference type="PRINTS" id="PR00412">
    <property type="entry name" value="EPOXHYDRLASE"/>
</dbReference>
<sequence length="275" mass="31553">MFEQIHHSRVKLSQGQMFWREMGQSGLNLVFLHGAWHDGSQWLPVFEYLCGEYRCFAPDLFGCGESDSPNIHYSIDLIVDSLAEYLNILKLDDVCLVGHSLGGWIAASFALKYPERVRRLVLISPEGVKASYQEGRWRWRRWLAHRPAPLYLLLKLIYPFAKLVGQGKKVKQTLQHRQQMLNFVGASRLLFKRRWAEYRSELLDERLSVLRAPALILQGTHDKPISLSMSESYSVLAPMANLQVVKPGGENLPQELPDVVAQYIREFVAGYLNLV</sequence>
<dbReference type="PRINTS" id="PR00111">
    <property type="entry name" value="ABHYDROLASE"/>
</dbReference>
<evidence type="ECO:0000313" key="2">
    <source>
        <dbReference type="EMBL" id="KKD39283.1"/>
    </source>
</evidence>
<keyword evidence="2" id="KW-0378">Hydrolase</keyword>
<feature type="domain" description="AB hydrolase-1" evidence="1">
    <location>
        <begin position="29"/>
        <end position="251"/>
    </location>
</feature>
<dbReference type="InterPro" id="IPR050266">
    <property type="entry name" value="AB_hydrolase_sf"/>
</dbReference>
<dbReference type="SUPFAM" id="SSF53474">
    <property type="entry name" value="alpha/beta-Hydrolases"/>
    <property type="match status" value="1"/>
</dbReference>
<dbReference type="Proteomes" id="UP000033607">
    <property type="component" value="Unassembled WGS sequence"/>
</dbReference>
<dbReference type="PANTHER" id="PTHR43798">
    <property type="entry name" value="MONOACYLGLYCEROL LIPASE"/>
    <property type="match status" value="1"/>
</dbReference>
<comment type="caution">
    <text evidence="2">The sequence shown here is derived from an EMBL/GenBank/DDBJ whole genome shotgun (WGS) entry which is preliminary data.</text>
</comment>
<evidence type="ECO:0000259" key="1">
    <source>
        <dbReference type="Pfam" id="PF00561"/>
    </source>
</evidence>
<dbReference type="Pfam" id="PF00561">
    <property type="entry name" value="Abhydrolase_1"/>
    <property type="match status" value="1"/>
</dbReference>
<dbReference type="RefSeq" id="WP_046277265.1">
    <property type="nucleotide sequence ID" value="NZ_LATL02000032.1"/>
</dbReference>
<evidence type="ECO:0000313" key="3">
    <source>
        <dbReference type="Proteomes" id="UP000033607"/>
    </source>
</evidence>